<name>A0A8R1I1P1_CAEJA</name>
<protein>
    <submittedName>
        <fullName evidence="2">Uncharacterized protein</fullName>
    </submittedName>
</protein>
<evidence type="ECO:0000256" key="1">
    <source>
        <dbReference type="SAM" id="MobiDB-lite"/>
    </source>
</evidence>
<feature type="compositionally biased region" description="Basic residues" evidence="1">
    <location>
        <begin position="105"/>
        <end position="114"/>
    </location>
</feature>
<feature type="compositionally biased region" description="Pro residues" evidence="1">
    <location>
        <begin position="28"/>
        <end position="50"/>
    </location>
</feature>
<keyword evidence="3" id="KW-1185">Reference proteome</keyword>
<organism evidence="2 3">
    <name type="scientific">Caenorhabditis japonica</name>
    <dbReference type="NCBI Taxonomy" id="281687"/>
    <lineage>
        <taxon>Eukaryota</taxon>
        <taxon>Metazoa</taxon>
        <taxon>Ecdysozoa</taxon>
        <taxon>Nematoda</taxon>
        <taxon>Chromadorea</taxon>
        <taxon>Rhabditida</taxon>
        <taxon>Rhabditina</taxon>
        <taxon>Rhabditomorpha</taxon>
        <taxon>Rhabditoidea</taxon>
        <taxon>Rhabditidae</taxon>
        <taxon>Peloderinae</taxon>
        <taxon>Caenorhabditis</taxon>
    </lineage>
</organism>
<sequence>MVCASRYWLGREPSSAQPLQAQPSTPLFIPPAQPQPLHPPNAATPPPTQSPPTQSSPVLVTPPAPQASECSAPQPKENLSEKDVLPPSSDPIMAENAEGQETVQKKKKPKKPKKKENEVPGVIFLDDSEKKQKDPNNAVGQFVDETEEEDKKKKKAPRDSRRLQRAPTPRGSRGEPKTDASFRQKRPSASAASGRLALVKPPPQQVQKVQPAAAEVLAKGDKAAKEPNEGFFKAMYYKARQKISQMHKNPNAPASAAPNTSGDDTLVVTEATVIKTDVSAVYGQAHDYPKGIVPPKTDKNHPERLFPGGRPYWLIRDEKPPQAKVIMMGLVDQCIKDGTLKLVQQQTRP</sequence>
<evidence type="ECO:0000313" key="3">
    <source>
        <dbReference type="Proteomes" id="UP000005237"/>
    </source>
</evidence>
<accession>A0A8R1I1P1</accession>
<feature type="compositionally biased region" description="Polar residues" evidence="1">
    <location>
        <begin position="14"/>
        <end position="25"/>
    </location>
</feature>
<reference evidence="3" key="1">
    <citation type="submission" date="2010-08" db="EMBL/GenBank/DDBJ databases">
        <authorList>
            <consortium name="Caenorhabditis japonica Sequencing Consortium"/>
            <person name="Wilson R.K."/>
        </authorList>
    </citation>
    <scope>NUCLEOTIDE SEQUENCE [LARGE SCALE GENOMIC DNA]</scope>
    <source>
        <strain evidence="3">DF5081</strain>
    </source>
</reference>
<reference evidence="2" key="2">
    <citation type="submission" date="2022-06" db="UniProtKB">
        <authorList>
            <consortium name="EnsemblMetazoa"/>
        </authorList>
    </citation>
    <scope>IDENTIFICATION</scope>
    <source>
        <strain evidence="2">DF5081</strain>
    </source>
</reference>
<dbReference type="Proteomes" id="UP000005237">
    <property type="component" value="Unassembled WGS sequence"/>
</dbReference>
<dbReference type="EnsemblMetazoa" id="CJA16724.1">
    <property type="protein sequence ID" value="CJA16724.1"/>
    <property type="gene ID" value="WBGene00135928"/>
</dbReference>
<proteinExistence type="predicted"/>
<feature type="region of interest" description="Disordered" evidence="1">
    <location>
        <begin position="1"/>
        <end position="206"/>
    </location>
</feature>
<dbReference type="AlphaFoldDB" id="A0A8R1I1P1"/>
<feature type="compositionally biased region" description="Basic and acidic residues" evidence="1">
    <location>
        <begin position="172"/>
        <end position="182"/>
    </location>
</feature>
<evidence type="ECO:0000313" key="2">
    <source>
        <dbReference type="EnsemblMetazoa" id="CJA16724.1"/>
    </source>
</evidence>